<comment type="caution">
    <text evidence="3">The sequence shown here is derived from an EMBL/GenBank/DDBJ whole genome shotgun (WGS) entry which is preliminary data.</text>
</comment>
<organism evidence="3 4">
    <name type="scientific">Sinimarinibacterium flocculans</name>
    <dbReference type="NCBI Taxonomy" id="985250"/>
    <lineage>
        <taxon>Bacteria</taxon>
        <taxon>Pseudomonadati</taxon>
        <taxon>Pseudomonadota</taxon>
        <taxon>Gammaproteobacteria</taxon>
        <taxon>Nevskiales</taxon>
        <taxon>Nevskiaceae</taxon>
        <taxon>Sinimarinibacterium</taxon>
    </lineage>
</organism>
<dbReference type="Pfam" id="PF20567">
    <property type="entry name" value="DUF6776"/>
    <property type="match status" value="1"/>
</dbReference>
<keyword evidence="4" id="KW-1185">Reference proteome</keyword>
<gene>
    <name evidence="3" type="ORF">C8D93_102292</name>
</gene>
<evidence type="ECO:0000256" key="2">
    <source>
        <dbReference type="SAM" id="Phobius"/>
    </source>
</evidence>
<sequence length="251" mass="28465">MQPRIVVARQRPWWLKPALIGGGGFLLALGAWGLYLYTRASTVSDFEHARLEVEQLREERRGLTRDLRMAREQIRELEEQVAYVERSQQIDTEACNEVRASLGDLQAEASDLREQLAFYRGIVAPEQSRAGVRVYEFKMQPAATPDRYAYELVLIQSVRHDKRVAGRIDLELVGERGNAEVRLPWADVSVGDTVPNLVFSLKYFEEFAGEIAVPRNFEPVRVTVTLVPEGNGSPRVDESFDWERLVGHGGP</sequence>
<name>A0A318EFI1_9GAMM</name>
<dbReference type="InterPro" id="IPR046703">
    <property type="entry name" value="DUF6776"/>
</dbReference>
<reference evidence="3 4" key="1">
    <citation type="submission" date="2018-04" db="EMBL/GenBank/DDBJ databases">
        <title>Genomic Encyclopedia of Type Strains, Phase IV (KMG-IV): sequencing the most valuable type-strain genomes for metagenomic binning, comparative biology and taxonomic classification.</title>
        <authorList>
            <person name="Goeker M."/>
        </authorList>
    </citation>
    <scope>NUCLEOTIDE SEQUENCE [LARGE SCALE GENOMIC DNA]</scope>
    <source>
        <strain evidence="3 4">DSM 104150</strain>
    </source>
</reference>
<accession>A0A318EFI1</accession>
<evidence type="ECO:0000313" key="3">
    <source>
        <dbReference type="EMBL" id="PXV70434.1"/>
    </source>
</evidence>
<dbReference type="Proteomes" id="UP000248330">
    <property type="component" value="Unassembled WGS sequence"/>
</dbReference>
<dbReference type="AlphaFoldDB" id="A0A318EFI1"/>
<dbReference type="RefSeq" id="WP_110264095.1">
    <property type="nucleotide sequence ID" value="NZ_CAKZQT010000020.1"/>
</dbReference>
<protein>
    <recommendedName>
        <fullName evidence="5">Transmembrane protein</fullName>
    </recommendedName>
</protein>
<proteinExistence type="predicted"/>
<keyword evidence="2" id="KW-1133">Transmembrane helix</keyword>
<feature type="transmembrane region" description="Helical" evidence="2">
    <location>
        <begin position="12"/>
        <end position="37"/>
    </location>
</feature>
<feature type="coiled-coil region" evidence="1">
    <location>
        <begin position="46"/>
        <end position="115"/>
    </location>
</feature>
<evidence type="ECO:0000313" key="4">
    <source>
        <dbReference type="Proteomes" id="UP000248330"/>
    </source>
</evidence>
<keyword evidence="2" id="KW-0472">Membrane</keyword>
<dbReference type="OrthoDB" id="7056878at2"/>
<keyword evidence="2" id="KW-0812">Transmembrane</keyword>
<dbReference type="EMBL" id="QICN01000002">
    <property type="protein sequence ID" value="PXV70434.1"/>
    <property type="molecule type" value="Genomic_DNA"/>
</dbReference>
<evidence type="ECO:0008006" key="5">
    <source>
        <dbReference type="Google" id="ProtNLM"/>
    </source>
</evidence>
<keyword evidence="1" id="KW-0175">Coiled coil</keyword>
<evidence type="ECO:0000256" key="1">
    <source>
        <dbReference type="SAM" id="Coils"/>
    </source>
</evidence>